<dbReference type="Proteomes" id="UP000321464">
    <property type="component" value="Unassembled WGS sequence"/>
</dbReference>
<comment type="caution">
    <text evidence="2">The sequence shown here is derived from an EMBL/GenBank/DDBJ whole genome shotgun (WGS) entry which is preliminary data.</text>
</comment>
<dbReference type="EMBL" id="BJYR01000012">
    <property type="protein sequence ID" value="GEN99855.1"/>
    <property type="molecule type" value="Genomic_DNA"/>
</dbReference>
<evidence type="ECO:0000313" key="2">
    <source>
        <dbReference type="EMBL" id="GEN99855.1"/>
    </source>
</evidence>
<gene>
    <name evidence="2" type="ORF">NSE01_16880</name>
</gene>
<keyword evidence="1" id="KW-0812">Transmembrane</keyword>
<feature type="transmembrane region" description="Helical" evidence="1">
    <location>
        <begin position="21"/>
        <end position="43"/>
    </location>
</feature>
<protein>
    <submittedName>
        <fullName evidence="2">Uncharacterized protein</fullName>
    </submittedName>
</protein>
<organism evidence="2 3">
    <name type="scientific">Novosphingobium sediminis</name>
    <dbReference type="NCBI Taxonomy" id="707214"/>
    <lineage>
        <taxon>Bacteria</taxon>
        <taxon>Pseudomonadati</taxon>
        <taxon>Pseudomonadota</taxon>
        <taxon>Alphaproteobacteria</taxon>
        <taxon>Sphingomonadales</taxon>
        <taxon>Sphingomonadaceae</taxon>
        <taxon>Novosphingobium</taxon>
    </lineage>
</organism>
<name>A0A512AJJ1_9SPHN</name>
<dbReference type="AlphaFoldDB" id="A0A512AJJ1"/>
<sequence>MKARWWKRLWLRYLYYFKQHWIIAGVATLWVLWFLLQIGIQLLPVVLEFLFEMVAAMISAV</sequence>
<dbReference type="OrthoDB" id="9897710at2"/>
<keyword evidence="1" id="KW-0472">Membrane</keyword>
<evidence type="ECO:0000256" key="1">
    <source>
        <dbReference type="SAM" id="Phobius"/>
    </source>
</evidence>
<dbReference type="RefSeq" id="WP_147159197.1">
    <property type="nucleotide sequence ID" value="NZ_BJYR01000012.1"/>
</dbReference>
<keyword evidence="3" id="KW-1185">Reference proteome</keyword>
<keyword evidence="1" id="KW-1133">Transmembrane helix</keyword>
<evidence type="ECO:0000313" key="3">
    <source>
        <dbReference type="Proteomes" id="UP000321464"/>
    </source>
</evidence>
<accession>A0A512AJJ1</accession>
<reference evidence="2 3" key="1">
    <citation type="submission" date="2019-07" db="EMBL/GenBank/DDBJ databases">
        <title>Whole genome shotgun sequence of Novosphingobium sediminis NBRC 106119.</title>
        <authorList>
            <person name="Hosoyama A."/>
            <person name="Uohara A."/>
            <person name="Ohji S."/>
            <person name="Ichikawa N."/>
        </authorList>
    </citation>
    <scope>NUCLEOTIDE SEQUENCE [LARGE SCALE GENOMIC DNA]</scope>
    <source>
        <strain evidence="2 3">NBRC 106119</strain>
    </source>
</reference>
<proteinExistence type="predicted"/>